<comment type="caution">
    <text evidence="1">The sequence shown here is derived from an EMBL/GenBank/DDBJ whole genome shotgun (WGS) entry which is preliminary data.</text>
</comment>
<sequence>MPLEIIGRANPLSCACQIGKTPEALDKTQRDYSPIFDSTGSQKTISKVLTPRLNDDCKQAIFDVKPFGFLGLGKLLLSLNKNSKPFTKPCVEQTRQIC</sequence>
<dbReference type="Proteomes" id="UP000005714">
    <property type="component" value="Unassembled WGS sequence"/>
</dbReference>
<dbReference type="AlphaFoldDB" id="D4YQI8"/>
<dbReference type="STRING" id="585530.HMPREF0183_2198"/>
<reference evidence="1 2" key="1">
    <citation type="submission" date="2010-04" db="EMBL/GenBank/DDBJ databases">
        <authorList>
            <person name="Qin X."/>
            <person name="Bachman B."/>
            <person name="Battles P."/>
            <person name="Bell A."/>
            <person name="Bess C."/>
            <person name="Bickham C."/>
            <person name="Chaboub L."/>
            <person name="Chen D."/>
            <person name="Coyle M."/>
            <person name="Deiros D.R."/>
            <person name="Dinh H."/>
            <person name="Forbes L."/>
            <person name="Fowler G."/>
            <person name="Francisco L."/>
            <person name="Fu Q."/>
            <person name="Gubbala S."/>
            <person name="Hale W."/>
            <person name="Han Y."/>
            <person name="Hemphill L."/>
            <person name="Highlander S.K."/>
            <person name="Hirani K."/>
            <person name="Hogues M."/>
            <person name="Jackson L."/>
            <person name="Jakkamsetti A."/>
            <person name="Javaid M."/>
            <person name="Jiang H."/>
            <person name="Korchina V."/>
            <person name="Kovar C."/>
            <person name="Lara F."/>
            <person name="Lee S."/>
            <person name="Mata R."/>
            <person name="Mathew T."/>
            <person name="Moen C."/>
            <person name="Morales K."/>
            <person name="Munidasa M."/>
            <person name="Nazareth L."/>
            <person name="Ngo R."/>
            <person name="Nguyen L."/>
            <person name="Okwuonu G."/>
            <person name="Ongeri F."/>
            <person name="Patil S."/>
            <person name="Petrosino J."/>
            <person name="Pham C."/>
            <person name="Pham P."/>
            <person name="Pu L.-L."/>
            <person name="Puazo M."/>
            <person name="Raj R."/>
            <person name="Reid J."/>
            <person name="Rouhana J."/>
            <person name="Saada N."/>
            <person name="Shang Y."/>
            <person name="Simmons D."/>
            <person name="Thornton R."/>
            <person name="Warren J."/>
            <person name="Weissenberger G."/>
            <person name="Zhang J."/>
            <person name="Zhang L."/>
            <person name="Zhou C."/>
            <person name="Zhu D."/>
            <person name="Muzny D."/>
            <person name="Worley K."/>
            <person name="Gibbs R."/>
        </authorList>
    </citation>
    <scope>NUCLEOTIDE SEQUENCE [LARGE SCALE GENOMIC DNA]</scope>
    <source>
        <strain evidence="1 2">ATCC 49030</strain>
    </source>
</reference>
<evidence type="ECO:0000313" key="2">
    <source>
        <dbReference type="Proteomes" id="UP000005714"/>
    </source>
</evidence>
<organism evidence="1 2">
    <name type="scientific">Brevibacterium mcbrellneri ATCC 49030</name>
    <dbReference type="NCBI Taxonomy" id="585530"/>
    <lineage>
        <taxon>Bacteria</taxon>
        <taxon>Bacillati</taxon>
        <taxon>Actinomycetota</taxon>
        <taxon>Actinomycetes</taxon>
        <taxon>Micrococcales</taxon>
        <taxon>Brevibacteriaceae</taxon>
        <taxon>Brevibacterium</taxon>
    </lineage>
</organism>
<keyword evidence="2" id="KW-1185">Reference proteome</keyword>
<proteinExistence type="predicted"/>
<dbReference type="EMBL" id="ADNU01000074">
    <property type="protein sequence ID" value="EFG46476.1"/>
    <property type="molecule type" value="Genomic_DNA"/>
</dbReference>
<name>D4YQI8_9MICO</name>
<evidence type="ECO:0000313" key="1">
    <source>
        <dbReference type="EMBL" id="EFG46476.1"/>
    </source>
</evidence>
<gene>
    <name evidence="1" type="ORF">HMPREF0183_2198</name>
</gene>
<accession>D4YQI8</accession>
<protein>
    <submittedName>
        <fullName evidence="1">Uncharacterized protein</fullName>
    </submittedName>
</protein>